<dbReference type="SUPFAM" id="SSF89447">
    <property type="entry name" value="AbrB/MazE/MraZ-like"/>
    <property type="match status" value="1"/>
</dbReference>
<evidence type="ECO:0000313" key="1">
    <source>
        <dbReference type="EMBL" id="SNQ62005.1"/>
    </source>
</evidence>
<name>A0A284VRT8_9EURY</name>
<reference evidence="2" key="1">
    <citation type="submission" date="2017-06" db="EMBL/GenBank/DDBJ databases">
        <authorList>
            <person name="Cremers G."/>
        </authorList>
    </citation>
    <scope>NUCLEOTIDE SEQUENCE [LARGE SCALE GENOMIC DNA]</scope>
</reference>
<proteinExistence type="predicted"/>
<dbReference type="Proteomes" id="UP000218615">
    <property type="component" value="Unassembled WGS sequence"/>
</dbReference>
<gene>
    <name evidence="1" type="ORF">MNV_560051</name>
</gene>
<dbReference type="EMBL" id="FZMP01000203">
    <property type="protein sequence ID" value="SNQ62005.1"/>
    <property type="molecule type" value="Genomic_DNA"/>
</dbReference>
<dbReference type="InterPro" id="IPR037914">
    <property type="entry name" value="SpoVT-AbrB_sf"/>
</dbReference>
<sequence>MFLNINHPGRITKNTYLPLELNMGFMGETIISPITSDGKITLPRELIEKFNLKDFVEIEETLCNKGILIRKHSEEKL</sequence>
<keyword evidence="2" id="KW-1185">Reference proteome</keyword>
<organism evidence="1 2">
    <name type="scientific">Candidatus Methanoperedens nitratireducens</name>
    <dbReference type="NCBI Taxonomy" id="1392998"/>
    <lineage>
        <taxon>Archaea</taxon>
        <taxon>Methanobacteriati</taxon>
        <taxon>Methanobacteriota</taxon>
        <taxon>Stenosarchaea group</taxon>
        <taxon>Methanomicrobia</taxon>
        <taxon>Methanosarcinales</taxon>
        <taxon>ANME-2 cluster</taxon>
        <taxon>Candidatus Methanoperedentaceae</taxon>
        <taxon>Candidatus Methanoperedens</taxon>
    </lineage>
</organism>
<evidence type="ECO:0008006" key="3">
    <source>
        <dbReference type="Google" id="ProtNLM"/>
    </source>
</evidence>
<dbReference type="AlphaFoldDB" id="A0A284VRT8"/>
<evidence type="ECO:0000313" key="2">
    <source>
        <dbReference type="Proteomes" id="UP000218615"/>
    </source>
</evidence>
<accession>A0A284VRT8</accession>
<protein>
    <recommendedName>
        <fullName evidence="3">SpoVT-AbrB domain-containing protein</fullName>
    </recommendedName>
</protein>